<feature type="non-terminal residue" evidence="3">
    <location>
        <position position="144"/>
    </location>
</feature>
<gene>
    <name evidence="3" type="ORF">K8V15_08140</name>
</gene>
<dbReference type="InterPro" id="IPR000811">
    <property type="entry name" value="Glyco_trans_35"/>
</dbReference>
<dbReference type="GO" id="GO:0005737">
    <property type="term" value="C:cytoplasm"/>
    <property type="evidence" value="ECO:0007669"/>
    <property type="project" value="TreeGrafter"/>
</dbReference>
<reference evidence="3" key="2">
    <citation type="submission" date="2021-09" db="EMBL/GenBank/DDBJ databases">
        <authorList>
            <person name="Gilroy R."/>
        </authorList>
    </citation>
    <scope>NUCLEOTIDE SEQUENCE</scope>
    <source>
        <strain evidence="3">ChiGjej3B3-7470</strain>
    </source>
</reference>
<dbReference type="SUPFAM" id="SSF53756">
    <property type="entry name" value="UDP-Glycosyltransferase/glycogen phosphorylase"/>
    <property type="match status" value="1"/>
</dbReference>
<name>A0A921EP28_9ACTN</name>
<dbReference type="Proteomes" id="UP000712713">
    <property type="component" value="Unassembled WGS sequence"/>
</dbReference>
<dbReference type="GO" id="GO:0005980">
    <property type="term" value="P:glycogen catabolic process"/>
    <property type="evidence" value="ECO:0007669"/>
    <property type="project" value="TreeGrafter"/>
</dbReference>
<evidence type="ECO:0000256" key="2">
    <source>
        <dbReference type="SAM" id="MobiDB-lite"/>
    </source>
</evidence>
<dbReference type="EMBL" id="DYZF01000203">
    <property type="protein sequence ID" value="HJE51932.1"/>
    <property type="molecule type" value="Genomic_DNA"/>
</dbReference>
<feature type="region of interest" description="Disordered" evidence="2">
    <location>
        <begin position="1"/>
        <end position="36"/>
    </location>
</feature>
<evidence type="ECO:0000313" key="4">
    <source>
        <dbReference type="Proteomes" id="UP000712713"/>
    </source>
</evidence>
<feature type="compositionally biased region" description="Polar residues" evidence="2">
    <location>
        <begin position="1"/>
        <end position="29"/>
    </location>
</feature>
<organism evidence="3 4">
    <name type="scientific">Tessaracoccus flavescens</name>
    <dbReference type="NCBI Taxonomy" id="399497"/>
    <lineage>
        <taxon>Bacteria</taxon>
        <taxon>Bacillati</taxon>
        <taxon>Actinomycetota</taxon>
        <taxon>Actinomycetes</taxon>
        <taxon>Propionibacteriales</taxon>
        <taxon>Propionibacteriaceae</taxon>
        <taxon>Tessaracoccus</taxon>
    </lineage>
</organism>
<evidence type="ECO:0000256" key="1">
    <source>
        <dbReference type="ARBA" id="ARBA00006047"/>
    </source>
</evidence>
<proteinExistence type="inferred from homology"/>
<comment type="similarity">
    <text evidence="1">Belongs to the glycogen phosphorylase family.</text>
</comment>
<accession>A0A921EP28</accession>
<dbReference type="AlphaFoldDB" id="A0A921EP28"/>
<reference evidence="3" key="1">
    <citation type="journal article" date="2021" name="PeerJ">
        <title>Extensive microbial diversity within the chicken gut microbiome revealed by metagenomics and culture.</title>
        <authorList>
            <person name="Gilroy R."/>
            <person name="Ravi A."/>
            <person name="Getino M."/>
            <person name="Pursley I."/>
            <person name="Horton D.L."/>
            <person name="Alikhan N.F."/>
            <person name="Baker D."/>
            <person name="Gharbi K."/>
            <person name="Hall N."/>
            <person name="Watson M."/>
            <person name="Adriaenssens E.M."/>
            <person name="Foster-Nyarko E."/>
            <person name="Jarju S."/>
            <person name="Secka A."/>
            <person name="Antonio M."/>
            <person name="Oren A."/>
            <person name="Chaudhuri R.R."/>
            <person name="La Ragione R."/>
            <person name="Hildebrand F."/>
            <person name="Pallen M.J."/>
        </authorList>
    </citation>
    <scope>NUCLEOTIDE SEQUENCE</scope>
    <source>
        <strain evidence="3">ChiGjej3B3-7470</strain>
    </source>
</reference>
<comment type="caution">
    <text evidence="3">The sequence shown here is derived from an EMBL/GenBank/DDBJ whole genome shotgun (WGS) entry which is preliminary data.</text>
</comment>
<sequence>MPDSMSTGTLRADETPNTDTRTKGPTSEPTHPLALAPVSAPTFSVDGFVREFLHELNTNQGVTLSESSVNDQYLALSSTVKNYLMARWLETNRKTHDAKVKTIGYLSAEYLLGRQLNNALLATNLQDIATAGLAQCGLDLPTLR</sequence>
<dbReference type="Gene3D" id="3.40.50.2000">
    <property type="entry name" value="Glycogen Phosphorylase B"/>
    <property type="match status" value="1"/>
</dbReference>
<dbReference type="GO" id="GO:0008184">
    <property type="term" value="F:glycogen phosphorylase activity"/>
    <property type="evidence" value="ECO:0007669"/>
    <property type="project" value="InterPro"/>
</dbReference>
<dbReference type="PANTHER" id="PTHR11468:SF3">
    <property type="entry name" value="GLYCOGEN PHOSPHORYLASE, LIVER FORM"/>
    <property type="match status" value="1"/>
</dbReference>
<dbReference type="PANTHER" id="PTHR11468">
    <property type="entry name" value="GLYCOGEN PHOSPHORYLASE"/>
    <property type="match status" value="1"/>
</dbReference>
<evidence type="ECO:0000313" key="3">
    <source>
        <dbReference type="EMBL" id="HJE51932.1"/>
    </source>
</evidence>
<dbReference type="GO" id="GO:0030170">
    <property type="term" value="F:pyridoxal phosphate binding"/>
    <property type="evidence" value="ECO:0007669"/>
    <property type="project" value="TreeGrafter"/>
</dbReference>
<protein>
    <submittedName>
        <fullName evidence="3">Glycogen phosphorylase</fullName>
    </submittedName>
</protein>